<evidence type="ECO:0008006" key="3">
    <source>
        <dbReference type="Google" id="ProtNLM"/>
    </source>
</evidence>
<proteinExistence type="predicted"/>
<gene>
    <name evidence="2" type="ORF">AVDCRST_MAG56-3483</name>
</gene>
<accession>A0A6J4JE37</accession>
<dbReference type="AlphaFoldDB" id="A0A6J4JE37"/>
<organism evidence="2">
    <name type="scientific">uncultured Cytophagales bacterium</name>
    <dbReference type="NCBI Taxonomy" id="158755"/>
    <lineage>
        <taxon>Bacteria</taxon>
        <taxon>Pseudomonadati</taxon>
        <taxon>Bacteroidota</taxon>
        <taxon>Sphingobacteriia</taxon>
        <taxon>Sphingobacteriales</taxon>
        <taxon>environmental samples</taxon>
    </lineage>
</organism>
<keyword evidence="1" id="KW-0732">Signal</keyword>
<evidence type="ECO:0000256" key="1">
    <source>
        <dbReference type="SAM" id="SignalP"/>
    </source>
</evidence>
<dbReference type="EMBL" id="CADCTQ010000293">
    <property type="protein sequence ID" value="CAA9277551.1"/>
    <property type="molecule type" value="Genomic_DNA"/>
</dbReference>
<reference evidence="2" key="1">
    <citation type="submission" date="2020-02" db="EMBL/GenBank/DDBJ databases">
        <authorList>
            <person name="Meier V. D."/>
        </authorList>
    </citation>
    <scope>NUCLEOTIDE SEQUENCE</scope>
    <source>
        <strain evidence="2">AVDCRST_MAG56</strain>
    </source>
</reference>
<name>A0A6J4JE37_9SPHI</name>
<evidence type="ECO:0000313" key="2">
    <source>
        <dbReference type="EMBL" id="CAA9277551.1"/>
    </source>
</evidence>
<protein>
    <recommendedName>
        <fullName evidence="3">Peptidase C-terminal archaeal/bacterial domain-containing protein</fullName>
    </recommendedName>
</protein>
<sequence>MKKILCTLAILLGFCYMGLSDAYAQCDAEKFTEKIISGLPDGATFLKSYKIDGEGGRKDKIEFPYIFRQNSTYLINIANKDPELKGVVLNLYDSNRNLIGTSYDASSKKFRQGLGYTCSSTGVYYLTFSFEGAKDYCAAAVLVLKK</sequence>
<feature type="chain" id="PRO_5027050186" description="Peptidase C-terminal archaeal/bacterial domain-containing protein" evidence="1">
    <location>
        <begin position="25"/>
        <end position="146"/>
    </location>
</feature>
<feature type="signal peptide" evidence="1">
    <location>
        <begin position="1"/>
        <end position="24"/>
    </location>
</feature>